<evidence type="ECO:0000313" key="2">
    <source>
        <dbReference type="EMBL" id="KAE9153392.1"/>
    </source>
</evidence>
<comment type="caution">
    <text evidence="1">The sequence shown here is derived from an EMBL/GenBank/DDBJ whole genome shotgun (WGS) entry which is preliminary data.</text>
</comment>
<proteinExistence type="predicted"/>
<reference evidence="5 6" key="1">
    <citation type="submission" date="2018-08" db="EMBL/GenBank/DDBJ databases">
        <title>Genomic investigation of the strawberry pathogen Phytophthora fragariae indicates pathogenicity is determined by transcriptional variation in three key races.</title>
        <authorList>
            <person name="Adams T.M."/>
            <person name="Armitage A.D."/>
            <person name="Sobczyk M.K."/>
            <person name="Bates H.J."/>
            <person name="Dunwell J.M."/>
            <person name="Nellist C.F."/>
            <person name="Harrison R.J."/>
        </authorList>
    </citation>
    <scope>NUCLEOTIDE SEQUENCE [LARGE SCALE GENOMIC DNA]</scope>
    <source>
        <strain evidence="3 5">A4</strain>
        <strain evidence="2 6">NOV-5</strain>
        <strain evidence="1 7">NOV-71</strain>
        <strain evidence="4 8">NOV-77</strain>
    </source>
</reference>
<evidence type="ECO:0000313" key="1">
    <source>
        <dbReference type="EMBL" id="KAE9134377.1"/>
    </source>
</evidence>
<dbReference type="Proteomes" id="UP000441208">
    <property type="component" value="Unassembled WGS sequence"/>
</dbReference>
<sequence>MDNFAAVVIGVAAVMVGGDALTLGYTTPEAWSGALTIASKGVDFNA</sequence>
<organism evidence="1 7">
    <name type="scientific">Phytophthora fragariae</name>
    <dbReference type="NCBI Taxonomy" id="53985"/>
    <lineage>
        <taxon>Eukaryota</taxon>
        <taxon>Sar</taxon>
        <taxon>Stramenopiles</taxon>
        <taxon>Oomycota</taxon>
        <taxon>Peronosporomycetes</taxon>
        <taxon>Peronosporales</taxon>
        <taxon>Peronosporaceae</taxon>
        <taxon>Phytophthora</taxon>
    </lineage>
</organism>
<dbReference type="EMBL" id="QXGE01000078">
    <property type="protein sequence ID" value="KAE9325905.1"/>
    <property type="molecule type" value="Genomic_DNA"/>
</dbReference>
<protein>
    <submittedName>
        <fullName evidence="1">Uncharacterized protein</fullName>
    </submittedName>
</protein>
<evidence type="ECO:0000313" key="6">
    <source>
        <dbReference type="Proteomes" id="UP000440732"/>
    </source>
</evidence>
<dbReference type="EMBL" id="QXFY01000078">
    <property type="protein sequence ID" value="KAE9358300.1"/>
    <property type="molecule type" value="Genomic_DNA"/>
</dbReference>
<evidence type="ECO:0000313" key="5">
    <source>
        <dbReference type="Proteomes" id="UP000437068"/>
    </source>
</evidence>
<dbReference type="EMBL" id="QXFZ01000083">
    <property type="protein sequence ID" value="KAE9134377.1"/>
    <property type="molecule type" value="Genomic_DNA"/>
</dbReference>
<evidence type="ECO:0000313" key="7">
    <source>
        <dbReference type="Proteomes" id="UP000441208"/>
    </source>
</evidence>
<evidence type="ECO:0000313" key="4">
    <source>
        <dbReference type="EMBL" id="KAE9358300.1"/>
    </source>
</evidence>
<evidence type="ECO:0000313" key="8">
    <source>
        <dbReference type="Proteomes" id="UP000486351"/>
    </source>
</evidence>
<evidence type="ECO:0000313" key="3">
    <source>
        <dbReference type="EMBL" id="KAE9325905.1"/>
    </source>
</evidence>
<dbReference type="Proteomes" id="UP000440732">
    <property type="component" value="Unassembled WGS sequence"/>
</dbReference>
<name>A0A6A3TDT3_9STRA</name>
<dbReference type="Proteomes" id="UP000437068">
    <property type="component" value="Unassembled WGS sequence"/>
</dbReference>
<dbReference type="EMBL" id="QXGA01000071">
    <property type="protein sequence ID" value="KAE9153392.1"/>
    <property type="molecule type" value="Genomic_DNA"/>
</dbReference>
<dbReference type="Proteomes" id="UP000486351">
    <property type="component" value="Unassembled WGS sequence"/>
</dbReference>
<dbReference type="AlphaFoldDB" id="A0A6A3TDT3"/>
<gene>
    <name evidence="3" type="ORF">PF001_g2704</name>
    <name evidence="2" type="ORF">PF006_g2478</name>
    <name evidence="1" type="ORF">PF007_g2956</name>
    <name evidence="4" type="ORF">PF008_g2738</name>
</gene>
<accession>A0A6A3TDT3</accession>